<evidence type="ECO:0000313" key="8">
    <source>
        <dbReference type="Proteomes" id="UP000807353"/>
    </source>
</evidence>
<evidence type="ECO:0000256" key="4">
    <source>
        <dbReference type="ARBA" id="ARBA00023136"/>
    </source>
</evidence>
<keyword evidence="1 6" id="KW-0812">Transmembrane</keyword>
<evidence type="ECO:0000256" key="3">
    <source>
        <dbReference type="ARBA" id="ARBA00022989"/>
    </source>
</evidence>
<evidence type="ECO:0000313" key="7">
    <source>
        <dbReference type="EMBL" id="KAF9469084.1"/>
    </source>
</evidence>
<keyword evidence="4 6" id="KW-0472">Membrane</keyword>
<dbReference type="GO" id="GO:0031410">
    <property type="term" value="C:cytoplasmic vesicle"/>
    <property type="evidence" value="ECO:0007669"/>
    <property type="project" value="UniProtKB-KW"/>
</dbReference>
<protein>
    <recommendedName>
        <fullName evidence="9">Vacuolar ATPase assembly integral membrane protein VMA21 homolog</fullName>
    </recommendedName>
</protein>
<gene>
    <name evidence="7" type="ORF">BDZ94DRAFT_1304218</name>
</gene>
<sequence>MSEQAAMAKITKNSAEGGILVKLLIFSISLGVVPLSSYFGSLKYIWNGNSTYAAITAVVSANIVLITYIVSSLLEDRQPITLSQKSLPETKKQR</sequence>
<accession>A0A9P5YGY4</accession>
<keyword evidence="3 6" id="KW-1133">Transmembrane helix</keyword>
<dbReference type="AlphaFoldDB" id="A0A9P5YGY4"/>
<dbReference type="OrthoDB" id="160405at2759"/>
<evidence type="ECO:0000256" key="5">
    <source>
        <dbReference type="ARBA" id="ARBA00023329"/>
    </source>
</evidence>
<proteinExistence type="predicted"/>
<keyword evidence="8" id="KW-1185">Reference proteome</keyword>
<feature type="transmembrane region" description="Helical" evidence="6">
    <location>
        <begin position="20"/>
        <end position="40"/>
    </location>
</feature>
<dbReference type="InterPro" id="IPR019013">
    <property type="entry name" value="Vma21"/>
</dbReference>
<evidence type="ECO:0000256" key="6">
    <source>
        <dbReference type="SAM" id="Phobius"/>
    </source>
</evidence>
<keyword evidence="5" id="KW-0968">Cytoplasmic vesicle</keyword>
<keyword evidence="2" id="KW-0256">Endoplasmic reticulum</keyword>
<name>A0A9P5YGY4_9AGAR</name>
<dbReference type="EMBL" id="MU150231">
    <property type="protein sequence ID" value="KAF9469084.1"/>
    <property type="molecule type" value="Genomic_DNA"/>
</dbReference>
<dbReference type="Proteomes" id="UP000807353">
    <property type="component" value="Unassembled WGS sequence"/>
</dbReference>
<organism evidence="7 8">
    <name type="scientific">Collybia nuda</name>
    <dbReference type="NCBI Taxonomy" id="64659"/>
    <lineage>
        <taxon>Eukaryota</taxon>
        <taxon>Fungi</taxon>
        <taxon>Dikarya</taxon>
        <taxon>Basidiomycota</taxon>
        <taxon>Agaricomycotina</taxon>
        <taxon>Agaricomycetes</taxon>
        <taxon>Agaricomycetidae</taxon>
        <taxon>Agaricales</taxon>
        <taxon>Tricholomatineae</taxon>
        <taxon>Clitocybaceae</taxon>
        <taxon>Collybia</taxon>
    </lineage>
</organism>
<evidence type="ECO:0008006" key="9">
    <source>
        <dbReference type="Google" id="ProtNLM"/>
    </source>
</evidence>
<evidence type="ECO:0000256" key="2">
    <source>
        <dbReference type="ARBA" id="ARBA00022824"/>
    </source>
</evidence>
<feature type="transmembrane region" description="Helical" evidence="6">
    <location>
        <begin position="52"/>
        <end position="74"/>
    </location>
</feature>
<evidence type="ECO:0000256" key="1">
    <source>
        <dbReference type="ARBA" id="ARBA00022692"/>
    </source>
</evidence>
<comment type="caution">
    <text evidence="7">The sequence shown here is derived from an EMBL/GenBank/DDBJ whole genome shotgun (WGS) entry which is preliminary data.</text>
</comment>
<reference evidence="7" key="1">
    <citation type="submission" date="2020-11" db="EMBL/GenBank/DDBJ databases">
        <authorList>
            <consortium name="DOE Joint Genome Institute"/>
            <person name="Ahrendt S."/>
            <person name="Riley R."/>
            <person name="Andreopoulos W."/>
            <person name="Labutti K."/>
            <person name="Pangilinan J."/>
            <person name="Ruiz-Duenas F.J."/>
            <person name="Barrasa J.M."/>
            <person name="Sanchez-Garcia M."/>
            <person name="Camarero S."/>
            <person name="Miyauchi S."/>
            <person name="Serrano A."/>
            <person name="Linde D."/>
            <person name="Babiker R."/>
            <person name="Drula E."/>
            <person name="Ayuso-Fernandez I."/>
            <person name="Pacheco R."/>
            <person name="Padilla G."/>
            <person name="Ferreira P."/>
            <person name="Barriuso J."/>
            <person name="Kellner H."/>
            <person name="Castanera R."/>
            <person name="Alfaro M."/>
            <person name="Ramirez L."/>
            <person name="Pisabarro A.G."/>
            <person name="Kuo A."/>
            <person name="Tritt A."/>
            <person name="Lipzen A."/>
            <person name="He G."/>
            <person name="Yan M."/>
            <person name="Ng V."/>
            <person name="Cullen D."/>
            <person name="Martin F."/>
            <person name="Rosso M.-N."/>
            <person name="Henrissat B."/>
            <person name="Hibbett D."/>
            <person name="Martinez A.T."/>
            <person name="Grigoriev I.V."/>
        </authorList>
    </citation>
    <scope>NUCLEOTIDE SEQUENCE</scope>
    <source>
        <strain evidence="7">CBS 247.69</strain>
    </source>
</reference>
<dbReference type="GO" id="GO:0070072">
    <property type="term" value="P:vacuolar proton-transporting V-type ATPase complex assembly"/>
    <property type="evidence" value="ECO:0007669"/>
    <property type="project" value="InterPro"/>
</dbReference>
<dbReference type="Pfam" id="PF09446">
    <property type="entry name" value="VMA21"/>
    <property type="match status" value="1"/>
</dbReference>